<name>A0A182V3B5_ANOME</name>
<evidence type="ECO:0000256" key="1">
    <source>
        <dbReference type="ARBA" id="ARBA00004370"/>
    </source>
</evidence>
<dbReference type="InterPro" id="IPR039808">
    <property type="entry name" value="Cadherin"/>
</dbReference>
<accession>A0A182V3B5</accession>
<evidence type="ECO:0000256" key="3">
    <source>
        <dbReference type="ARBA" id="ARBA00022837"/>
    </source>
</evidence>
<keyword evidence="3 5" id="KW-0106">Calcium</keyword>
<evidence type="ECO:0000256" key="5">
    <source>
        <dbReference type="PROSITE-ProRule" id="PRU00043"/>
    </source>
</evidence>
<evidence type="ECO:0000313" key="9">
    <source>
        <dbReference type="Proteomes" id="UP000075903"/>
    </source>
</evidence>
<evidence type="ECO:0000256" key="2">
    <source>
        <dbReference type="ARBA" id="ARBA00022737"/>
    </source>
</evidence>
<dbReference type="VEuPathDB" id="VectorBase:AMEM008163"/>
<dbReference type="GO" id="GO:0045296">
    <property type="term" value="F:cadherin binding"/>
    <property type="evidence" value="ECO:0007669"/>
    <property type="project" value="TreeGrafter"/>
</dbReference>
<organism evidence="8 9">
    <name type="scientific">Anopheles merus</name>
    <name type="common">Mosquito</name>
    <dbReference type="NCBI Taxonomy" id="30066"/>
    <lineage>
        <taxon>Eukaryota</taxon>
        <taxon>Metazoa</taxon>
        <taxon>Ecdysozoa</taxon>
        <taxon>Arthropoda</taxon>
        <taxon>Hexapoda</taxon>
        <taxon>Insecta</taxon>
        <taxon>Pterygota</taxon>
        <taxon>Neoptera</taxon>
        <taxon>Endopterygota</taxon>
        <taxon>Diptera</taxon>
        <taxon>Nematocera</taxon>
        <taxon>Culicoidea</taxon>
        <taxon>Culicidae</taxon>
        <taxon>Anophelinae</taxon>
        <taxon>Anopheles</taxon>
    </lineage>
</organism>
<keyword evidence="6" id="KW-0812">Transmembrane</keyword>
<dbReference type="GO" id="GO:0016477">
    <property type="term" value="P:cell migration"/>
    <property type="evidence" value="ECO:0007669"/>
    <property type="project" value="TreeGrafter"/>
</dbReference>
<dbReference type="PANTHER" id="PTHR24027">
    <property type="entry name" value="CADHERIN-23"/>
    <property type="match status" value="1"/>
</dbReference>
<protein>
    <recommendedName>
        <fullName evidence="7">Cadherin domain-containing protein</fullName>
    </recommendedName>
</protein>
<feature type="domain" description="Cadherin" evidence="7">
    <location>
        <begin position="136"/>
        <end position="177"/>
    </location>
</feature>
<dbReference type="STRING" id="30066.A0A182V3B5"/>
<dbReference type="GO" id="GO:0008013">
    <property type="term" value="F:beta-catenin binding"/>
    <property type="evidence" value="ECO:0007669"/>
    <property type="project" value="TreeGrafter"/>
</dbReference>
<dbReference type="PROSITE" id="PS50268">
    <property type="entry name" value="CADHERIN_2"/>
    <property type="match status" value="2"/>
</dbReference>
<comment type="subcellular location">
    <subcellularLocation>
        <location evidence="1">Membrane</location>
    </subcellularLocation>
</comment>
<dbReference type="VEuPathDB" id="VectorBase:AMEM21_003341"/>
<dbReference type="EnsemblMetazoa" id="AMEM008163-RA">
    <property type="protein sequence ID" value="AMEM008163-PA"/>
    <property type="gene ID" value="AMEM008163"/>
</dbReference>
<keyword evidence="4 6" id="KW-0472">Membrane</keyword>
<dbReference type="CDD" id="cd11304">
    <property type="entry name" value="Cadherin_repeat"/>
    <property type="match status" value="1"/>
</dbReference>
<dbReference type="AlphaFoldDB" id="A0A182V3B5"/>
<dbReference type="Gene3D" id="2.60.40.60">
    <property type="entry name" value="Cadherins"/>
    <property type="match status" value="2"/>
</dbReference>
<sequence>MGQVTKFIRIGIADKNDNPPYFDKALYEAEVDENEDIQHTVLTVTAKDHDESSRIRYEITSGNIGGAFAVKNMTGAIYVAGALDYETRKRYELRLAASDNLKENYTTVVIHVKDVNDNPPVFERPTYRTQITEEDDRNLPKRVLQYYLTLVASDSLNENETIIVINVKDVNDMPPSFPQQVYERTMDEELAVPFPIMQVVFLSTYLILVTVMGWLLGEPWVVAFAVGLCVYDTV</sequence>
<dbReference type="PRINTS" id="PR00205">
    <property type="entry name" value="CADHERIN"/>
</dbReference>
<dbReference type="Pfam" id="PF00028">
    <property type="entry name" value="Cadherin"/>
    <property type="match status" value="1"/>
</dbReference>
<feature type="domain" description="Cadherin" evidence="7">
    <location>
        <begin position="23"/>
        <end position="122"/>
    </location>
</feature>
<feature type="transmembrane region" description="Helical" evidence="6">
    <location>
        <begin position="194"/>
        <end position="216"/>
    </location>
</feature>
<evidence type="ECO:0000256" key="6">
    <source>
        <dbReference type="SAM" id="Phobius"/>
    </source>
</evidence>
<dbReference type="FunFam" id="2.60.40.60:FF:000213">
    <property type="entry name" value="neural-cadherin isoform X1"/>
    <property type="match status" value="1"/>
</dbReference>
<proteinExistence type="predicted"/>
<dbReference type="GO" id="GO:0005509">
    <property type="term" value="F:calcium ion binding"/>
    <property type="evidence" value="ECO:0007669"/>
    <property type="project" value="UniProtKB-UniRule"/>
</dbReference>
<dbReference type="SUPFAM" id="SSF49313">
    <property type="entry name" value="Cadherin-like"/>
    <property type="match status" value="2"/>
</dbReference>
<dbReference type="GO" id="GO:0016342">
    <property type="term" value="C:catenin complex"/>
    <property type="evidence" value="ECO:0007669"/>
    <property type="project" value="TreeGrafter"/>
</dbReference>
<evidence type="ECO:0000313" key="8">
    <source>
        <dbReference type="EnsemblMetazoa" id="AMEM008163-PA"/>
    </source>
</evidence>
<keyword evidence="6" id="KW-1133">Transmembrane helix</keyword>
<reference evidence="8" key="1">
    <citation type="submission" date="2020-05" db="UniProtKB">
        <authorList>
            <consortium name="EnsemblMetazoa"/>
        </authorList>
    </citation>
    <scope>IDENTIFICATION</scope>
    <source>
        <strain evidence="8">MAF</strain>
    </source>
</reference>
<keyword evidence="2" id="KW-0677">Repeat</keyword>
<dbReference type="InterPro" id="IPR020894">
    <property type="entry name" value="Cadherin_CS"/>
</dbReference>
<evidence type="ECO:0000259" key="7">
    <source>
        <dbReference type="PROSITE" id="PS50268"/>
    </source>
</evidence>
<dbReference type="SMART" id="SM00112">
    <property type="entry name" value="CA"/>
    <property type="match status" value="1"/>
</dbReference>
<dbReference type="Proteomes" id="UP000075903">
    <property type="component" value="Unassembled WGS sequence"/>
</dbReference>
<dbReference type="InterPro" id="IPR002126">
    <property type="entry name" value="Cadherin-like_dom"/>
</dbReference>
<dbReference type="InterPro" id="IPR015919">
    <property type="entry name" value="Cadherin-like_sf"/>
</dbReference>
<dbReference type="PANTHER" id="PTHR24027:SF438">
    <property type="entry name" value="CADHERIN 23"/>
    <property type="match status" value="1"/>
</dbReference>
<evidence type="ECO:0000256" key="4">
    <source>
        <dbReference type="ARBA" id="ARBA00023136"/>
    </source>
</evidence>
<dbReference type="GO" id="GO:0007156">
    <property type="term" value="P:homophilic cell adhesion via plasma membrane adhesion molecules"/>
    <property type="evidence" value="ECO:0007669"/>
    <property type="project" value="InterPro"/>
</dbReference>
<dbReference type="PROSITE" id="PS00232">
    <property type="entry name" value="CADHERIN_1"/>
    <property type="match status" value="1"/>
</dbReference>
<keyword evidence="9" id="KW-1185">Reference proteome</keyword>